<gene>
    <name evidence="3" type="ORF">L9F63_000269</name>
</gene>
<comment type="caution">
    <text evidence="3">The sequence shown here is derived from an EMBL/GenBank/DDBJ whole genome shotgun (WGS) entry which is preliminary data.</text>
</comment>
<feature type="non-terminal residue" evidence="3">
    <location>
        <position position="1"/>
    </location>
</feature>
<evidence type="ECO:0008006" key="5">
    <source>
        <dbReference type="Google" id="ProtNLM"/>
    </source>
</evidence>
<evidence type="ECO:0000256" key="1">
    <source>
        <dbReference type="ARBA" id="ARBA00006056"/>
    </source>
</evidence>
<evidence type="ECO:0000313" key="4">
    <source>
        <dbReference type="Proteomes" id="UP001233999"/>
    </source>
</evidence>
<dbReference type="AlphaFoldDB" id="A0AAD8ETB3"/>
<reference evidence="3" key="2">
    <citation type="submission" date="2023-05" db="EMBL/GenBank/DDBJ databases">
        <authorList>
            <person name="Fouks B."/>
        </authorList>
    </citation>
    <scope>NUCLEOTIDE SEQUENCE</scope>
    <source>
        <strain evidence="3">Stay&amp;Tobe</strain>
        <tissue evidence="3">Testes</tissue>
    </source>
</reference>
<dbReference type="InterPro" id="IPR003767">
    <property type="entry name" value="Malate/L-lactate_DH-like"/>
</dbReference>
<dbReference type="Gene3D" id="1.10.1530.10">
    <property type="match status" value="1"/>
</dbReference>
<dbReference type="InterPro" id="IPR036111">
    <property type="entry name" value="Mal/L-sulfo/L-lacto_DH-like_sf"/>
</dbReference>
<comment type="similarity">
    <text evidence="1">Belongs to the LDH2/MDH2 oxidoreductase family.</text>
</comment>
<dbReference type="SUPFAM" id="SSF89733">
    <property type="entry name" value="L-sulfolactate dehydrogenase-like"/>
    <property type="match status" value="2"/>
</dbReference>
<protein>
    <recommendedName>
        <fullName evidence="5">Malate dehydrogenase</fullName>
    </recommendedName>
</protein>
<dbReference type="Proteomes" id="UP001233999">
    <property type="component" value="Unassembled WGS sequence"/>
</dbReference>
<dbReference type="InterPro" id="IPR043144">
    <property type="entry name" value="Mal/L-sulf/L-lact_DH-like_ah"/>
</dbReference>
<dbReference type="Gene3D" id="3.30.1370.60">
    <property type="entry name" value="Hypothetical oxidoreductase yiak, domain 2"/>
    <property type="match status" value="2"/>
</dbReference>
<reference evidence="3" key="1">
    <citation type="journal article" date="2023" name="IScience">
        <title>Live-bearing cockroach genome reveals convergent evolutionary mechanisms linked to viviparity in insects and beyond.</title>
        <authorList>
            <person name="Fouks B."/>
            <person name="Harrison M.C."/>
            <person name="Mikhailova A.A."/>
            <person name="Marchal E."/>
            <person name="English S."/>
            <person name="Carruthers M."/>
            <person name="Jennings E.C."/>
            <person name="Chiamaka E.L."/>
            <person name="Frigard R.A."/>
            <person name="Pippel M."/>
            <person name="Attardo G.M."/>
            <person name="Benoit J.B."/>
            <person name="Bornberg-Bauer E."/>
            <person name="Tobe S.S."/>
        </authorList>
    </citation>
    <scope>NUCLEOTIDE SEQUENCE</scope>
    <source>
        <strain evidence="3">Stay&amp;Tobe</strain>
    </source>
</reference>
<evidence type="ECO:0000313" key="3">
    <source>
        <dbReference type="EMBL" id="KAJ9601526.1"/>
    </source>
</evidence>
<dbReference type="EMBL" id="JASPKZ010000012">
    <property type="protein sequence ID" value="KAJ9601526.1"/>
    <property type="molecule type" value="Genomic_DNA"/>
</dbReference>
<dbReference type="GO" id="GO:0016491">
    <property type="term" value="F:oxidoreductase activity"/>
    <property type="evidence" value="ECO:0007669"/>
    <property type="project" value="UniProtKB-KW"/>
</dbReference>
<organism evidence="3 4">
    <name type="scientific">Diploptera punctata</name>
    <name type="common">Pacific beetle cockroach</name>
    <dbReference type="NCBI Taxonomy" id="6984"/>
    <lineage>
        <taxon>Eukaryota</taxon>
        <taxon>Metazoa</taxon>
        <taxon>Ecdysozoa</taxon>
        <taxon>Arthropoda</taxon>
        <taxon>Hexapoda</taxon>
        <taxon>Insecta</taxon>
        <taxon>Pterygota</taxon>
        <taxon>Neoptera</taxon>
        <taxon>Polyneoptera</taxon>
        <taxon>Dictyoptera</taxon>
        <taxon>Blattodea</taxon>
        <taxon>Blaberoidea</taxon>
        <taxon>Blaberidae</taxon>
        <taxon>Diplopterinae</taxon>
        <taxon>Diploptera</taxon>
    </lineage>
</organism>
<dbReference type="PANTHER" id="PTHR11091">
    <property type="entry name" value="OXIDOREDUCTASE-RELATED"/>
    <property type="match status" value="1"/>
</dbReference>
<feature type="non-terminal residue" evidence="3">
    <location>
        <position position="574"/>
    </location>
</feature>
<keyword evidence="2" id="KW-0560">Oxidoreductase</keyword>
<dbReference type="PANTHER" id="PTHR11091:SF0">
    <property type="entry name" value="MALATE DEHYDROGENASE"/>
    <property type="match status" value="1"/>
</dbReference>
<proteinExistence type="inferred from homology"/>
<sequence length="574" mass="61764">SSFFTAFAMAFTNAPPLMSPTRAKMAALGTNPIAMAAPGIKGDSFILDMATTSASLGKIEMQLRKGEPIPEGWALDGNGNPTTDPKVAMEQGSLLPLGGLEPTSGYKGYGLALMVETLCGILGGANYGPYIKKYNSEDTRPANLGHCFVVINPDCFAPGFNERMSNLMNALRSMEPVDPKKPVLVPGDPERAFMKQVDKQGGIRYHTNLIKSLEDIAHQDTLFISFIKRKFSVIMSSGLQKMLTSQRALSGVSVLTAVIRRASHNMAVVPVHEARRFMIESLIAVGTSERHATQLADVLVAADHQGHFSHGLNRLDMYVDDIRKKTTDPNVEPVILKEGPATAWVDGKNGLGPVVGNFCMDLAIKKAKNVGVGWVSAKGSNHFGIAGWYSRTALNNNMLGMSFTNTSPLMSPTRATMAALGTNPISLAAPAKNGDSFVLDMATTAVAVGKIEVQIKKGEPIPEGWAQGPDGKTTTDAQLGFDSRCLMPLGGAELTSGYKGYGLGLLVETFCGILSGSEFGPNVRKWMEETDRPANLDEEPNLGHCFVAIDPKCFAPGFENRMQQLMDYLRNMEP</sequence>
<keyword evidence="4" id="KW-1185">Reference proteome</keyword>
<dbReference type="InterPro" id="IPR043143">
    <property type="entry name" value="Mal/L-sulf/L-lact_DH-like_NADP"/>
</dbReference>
<evidence type="ECO:0000256" key="2">
    <source>
        <dbReference type="ARBA" id="ARBA00023002"/>
    </source>
</evidence>
<accession>A0AAD8ETB3</accession>
<dbReference type="Pfam" id="PF02615">
    <property type="entry name" value="Ldh_2"/>
    <property type="match status" value="2"/>
</dbReference>
<name>A0AAD8ETB3_DIPPU</name>